<dbReference type="GO" id="GO:0006352">
    <property type="term" value="P:DNA-templated transcription initiation"/>
    <property type="evidence" value="ECO:0007669"/>
    <property type="project" value="InterPro"/>
</dbReference>
<dbReference type="Gene3D" id="1.10.10.10">
    <property type="entry name" value="Winged helix-like DNA-binding domain superfamily/Winged helix DNA-binding domain"/>
    <property type="match status" value="1"/>
</dbReference>
<dbReference type="Pfam" id="PF04542">
    <property type="entry name" value="Sigma70_r2"/>
    <property type="match status" value="1"/>
</dbReference>
<dbReference type="PANTHER" id="PTHR43133:SF46">
    <property type="entry name" value="RNA POLYMERASE SIGMA-70 FACTOR ECF SUBFAMILY"/>
    <property type="match status" value="1"/>
</dbReference>
<dbReference type="CDD" id="cd06171">
    <property type="entry name" value="Sigma70_r4"/>
    <property type="match status" value="1"/>
</dbReference>
<dbReference type="Gene3D" id="1.10.1740.10">
    <property type="match status" value="1"/>
</dbReference>
<proteinExistence type="inferred from homology"/>
<keyword evidence="4" id="KW-0804">Transcription</keyword>
<dbReference type="Pfam" id="PF08281">
    <property type="entry name" value="Sigma70_r4_2"/>
    <property type="match status" value="1"/>
</dbReference>
<keyword evidence="8" id="KW-1185">Reference proteome</keyword>
<dbReference type="InterPro" id="IPR014284">
    <property type="entry name" value="RNA_pol_sigma-70_dom"/>
</dbReference>
<dbReference type="STRING" id="1128970.SAMN04487935_0162"/>
<dbReference type="Proteomes" id="UP000199580">
    <property type="component" value="Unassembled WGS sequence"/>
</dbReference>
<keyword evidence="2" id="KW-0805">Transcription regulation</keyword>
<dbReference type="InterPro" id="IPR013325">
    <property type="entry name" value="RNA_pol_sigma_r2"/>
</dbReference>
<evidence type="ECO:0000256" key="4">
    <source>
        <dbReference type="ARBA" id="ARBA00023163"/>
    </source>
</evidence>
<dbReference type="NCBIfam" id="TIGR02937">
    <property type="entry name" value="sigma70-ECF"/>
    <property type="match status" value="1"/>
</dbReference>
<reference evidence="7 8" key="1">
    <citation type="submission" date="2016-10" db="EMBL/GenBank/DDBJ databases">
        <authorList>
            <person name="de Groot N.N."/>
        </authorList>
    </citation>
    <scope>NUCLEOTIDE SEQUENCE [LARGE SCALE GENOMIC DNA]</scope>
    <source>
        <strain evidence="7 8">CGMCC 1.10076</strain>
    </source>
</reference>
<organism evidence="7 8">
    <name type="scientific">Flavobacterium noncentrifugens</name>
    <dbReference type="NCBI Taxonomy" id="1128970"/>
    <lineage>
        <taxon>Bacteria</taxon>
        <taxon>Pseudomonadati</taxon>
        <taxon>Bacteroidota</taxon>
        <taxon>Flavobacteriia</taxon>
        <taxon>Flavobacteriales</taxon>
        <taxon>Flavobacteriaceae</taxon>
        <taxon>Flavobacterium</taxon>
    </lineage>
</organism>
<comment type="similarity">
    <text evidence="1">Belongs to the sigma-70 factor family. ECF subfamily.</text>
</comment>
<protein>
    <submittedName>
        <fullName evidence="7">RNA polymerase sigma-70 factor, ECF subfamily</fullName>
    </submittedName>
</protein>
<dbReference type="GO" id="GO:0003677">
    <property type="term" value="F:DNA binding"/>
    <property type="evidence" value="ECO:0007669"/>
    <property type="project" value="InterPro"/>
</dbReference>
<dbReference type="InterPro" id="IPR007627">
    <property type="entry name" value="RNA_pol_sigma70_r2"/>
</dbReference>
<evidence type="ECO:0000259" key="5">
    <source>
        <dbReference type="Pfam" id="PF04542"/>
    </source>
</evidence>
<feature type="domain" description="RNA polymerase sigma factor 70 region 4 type 2" evidence="6">
    <location>
        <begin position="112"/>
        <end position="164"/>
    </location>
</feature>
<accession>A0A1G8RKH5</accession>
<dbReference type="EMBL" id="FNEZ01000001">
    <property type="protein sequence ID" value="SDJ17413.1"/>
    <property type="molecule type" value="Genomic_DNA"/>
</dbReference>
<dbReference type="PANTHER" id="PTHR43133">
    <property type="entry name" value="RNA POLYMERASE ECF-TYPE SIGMA FACTO"/>
    <property type="match status" value="1"/>
</dbReference>
<dbReference type="InterPro" id="IPR039425">
    <property type="entry name" value="RNA_pol_sigma-70-like"/>
</dbReference>
<keyword evidence="3" id="KW-0731">Sigma factor</keyword>
<dbReference type="AlphaFoldDB" id="A0A1G8RKH5"/>
<sequence>MDLNQLIKGCIRQNRKAQEELYQLYKKPLFSLCLKYCANEAEAEDNLHNAFIEIFTNIHKFSNIGSFEGWMKRITINKAVSSYKKSFQLLPIKDDHFDDTTVSETEMHLPLEIILNMIQQLPNQYRLVFCLYELDDYSHQEIAAMLSISENTSKSNLHRAKALLKEKIRSKNSFPNYNSGHGK</sequence>
<dbReference type="InterPro" id="IPR036388">
    <property type="entry name" value="WH-like_DNA-bd_sf"/>
</dbReference>
<dbReference type="SUPFAM" id="SSF88659">
    <property type="entry name" value="Sigma3 and sigma4 domains of RNA polymerase sigma factors"/>
    <property type="match status" value="1"/>
</dbReference>
<dbReference type="InterPro" id="IPR013249">
    <property type="entry name" value="RNA_pol_sigma70_r4_t2"/>
</dbReference>
<evidence type="ECO:0000256" key="1">
    <source>
        <dbReference type="ARBA" id="ARBA00010641"/>
    </source>
</evidence>
<evidence type="ECO:0000313" key="8">
    <source>
        <dbReference type="Proteomes" id="UP000199580"/>
    </source>
</evidence>
<dbReference type="RefSeq" id="WP_091391409.1">
    <property type="nucleotide sequence ID" value="NZ_BKAI01000001.1"/>
</dbReference>
<evidence type="ECO:0000256" key="3">
    <source>
        <dbReference type="ARBA" id="ARBA00023082"/>
    </source>
</evidence>
<evidence type="ECO:0000259" key="6">
    <source>
        <dbReference type="Pfam" id="PF08281"/>
    </source>
</evidence>
<dbReference type="SUPFAM" id="SSF88946">
    <property type="entry name" value="Sigma2 domain of RNA polymerase sigma factors"/>
    <property type="match status" value="1"/>
</dbReference>
<evidence type="ECO:0000313" key="7">
    <source>
        <dbReference type="EMBL" id="SDJ17413.1"/>
    </source>
</evidence>
<evidence type="ECO:0000256" key="2">
    <source>
        <dbReference type="ARBA" id="ARBA00023015"/>
    </source>
</evidence>
<feature type="domain" description="RNA polymerase sigma-70 region 2" evidence="5">
    <location>
        <begin position="21"/>
        <end position="85"/>
    </location>
</feature>
<dbReference type="InterPro" id="IPR013324">
    <property type="entry name" value="RNA_pol_sigma_r3/r4-like"/>
</dbReference>
<dbReference type="GO" id="GO:0016987">
    <property type="term" value="F:sigma factor activity"/>
    <property type="evidence" value="ECO:0007669"/>
    <property type="project" value="UniProtKB-KW"/>
</dbReference>
<name>A0A1G8RKH5_9FLAO</name>
<dbReference type="OrthoDB" id="1056775at2"/>
<gene>
    <name evidence="7" type="ORF">SAMN04487935_0162</name>
</gene>